<dbReference type="InterPro" id="IPR027417">
    <property type="entry name" value="P-loop_NTPase"/>
</dbReference>
<evidence type="ECO:0000256" key="4">
    <source>
        <dbReference type="ARBA" id="ARBA00023123"/>
    </source>
</evidence>
<accession>A0A2P5XQM9</accession>
<evidence type="ECO:0000256" key="2">
    <source>
        <dbReference type="ARBA" id="ARBA00022603"/>
    </source>
</evidence>
<dbReference type="SUPFAM" id="SSF53335">
    <property type="entry name" value="S-adenosyl-L-methionine-dependent methyltransferases"/>
    <property type="match status" value="1"/>
</dbReference>
<sequence>MFWSSISLSPTAIASPPFPLTELFFPPLSPTPTLTPATFKLRSSSTCYSGLIHPQIPMQIMSIAFYKRVMRNGPDHIGYAVKKPLLLFFHHDEFVSLPPIVPEGPIAIYGLGGGTAAHLMLDVWPSLQLEGWEIDEILIDKAREYFGLSNLEKCNDVGGQLQVHIDDAFSHEQHRPSGYAGIIIDLFSDGKVLSQLQEVEIWLELSDRLMPGGRLMVNCGGVSESSLDGKVQHPSIDDIWMQNTTIKALAEAFPGQVRMGDDAIFRKFNVELNKKHKNLKASNIVKEKQKCKGVTLGELSPHPFAVVDPAYRQMINKGISLAILVSGENGVGKYLASLGGRVNNALEQSVKQNVLESNPALEAFDNTKTVDALDELEEYPATRGAMDVVWISQTEQDAAFLFVVNWKRMPESQGQNYLALTGPLPDLTSWSAMVPSCLSEAVKQWKHCRPLH</sequence>
<organism evidence="7 8">
    <name type="scientific">Gossypium barbadense</name>
    <name type="common">Sea Island cotton</name>
    <name type="synonym">Hibiscus barbadensis</name>
    <dbReference type="NCBI Taxonomy" id="3634"/>
    <lineage>
        <taxon>Eukaryota</taxon>
        <taxon>Viridiplantae</taxon>
        <taxon>Streptophyta</taxon>
        <taxon>Embryophyta</taxon>
        <taxon>Tracheophyta</taxon>
        <taxon>Spermatophyta</taxon>
        <taxon>Magnoliopsida</taxon>
        <taxon>eudicotyledons</taxon>
        <taxon>Gunneridae</taxon>
        <taxon>Pentapetalae</taxon>
        <taxon>rosids</taxon>
        <taxon>malvids</taxon>
        <taxon>Malvales</taxon>
        <taxon>Malvaceae</taxon>
        <taxon>Malvoideae</taxon>
        <taxon>Gossypium</taxon>
    </lineage>
</organism>
<dbReference type="GO" id="GO:0032259">
    <property type="term" value="P:methylation"/>
    <property type="evidence" value="ECO:0007669"/>
    <property type="project" value="UniProtKB-KW"/>
</dbReference>
<keyword evidence="4" id="KW-0518">Myosin</keyword>
<proteinExistence type="inferred from homology"/>
<evidence type="ECO:0000313" key="7">
    <source>
        <dbReference type="EMBL" id="PPS05658.1"/>
    </source>
</evidence>
<evidence type="ECO:0000313" key="8">
    <source>
        <dbReference type="Proteomes" id="UP000239757"/>
    </source>
</evidence>
<dbReference type="EMBL" id="KZ664417">
    <property type="protein sequence ID" value="PPS05658.1"/>
    <property type="molecule type" value="Genomic_DNA"/>
</dbReference>
<dbReference type="InterPro" id="IPR029063">
    <property type="entry name" value="SAM-dependent_MTases_sf"/>
</dbReference>
<dbReference type="GO" id="GO:0003774">
    <property type="term" value="F:cytoskeletal motor activity"/>
    <property type="evidence" value="ECO:0007669"/>
    <property type="project" value="InterPro"/>
</dbReference>
<dbReference type="GO" id="GO:0008168">
    <property type="term" value="F:methyltransferase activity"/>
    <property type="evidence" value="ECO:0007669"/>
    <property type="project" value="UniProtKB-KW"/>
</dbReference>
<reference evidence="7 8" key="1">
    <citation type="submission" date="2015-01" db="EMBL/GenBank/DDBJ databases">
        <title>Genome of allotetraploid Gossypium barbadense reveals genomic plasticity and fiber elongation in cotton evolution.</title>
        <authorList>
            <person name="Chen X."/>
            <person name="Liu X."/>
            <person name="Zhao B."/>
            <person name="Zheng H."/>
            <person name="Hu Y."/>
            <person name="Lu G."/>
            <person name="Yang C."/>
            <person name="Chen J."/>
            <person name="Shan C."/>
            <person name="Zhang L."/>
            <person name="Zhou Y."/>
            <person name="Wang L."/>
            <person name="Guo W."/>
            <person name="Bai Y."/>
            <person name="Ruan J."/>
            <person name="Shangguan X."/>
            <person name="Mao Y."/>
            <person name="Jiang J."/>
            <person name="Zhu Y."/>
            <person name="Lei J."/>
            <person name="Kang H."/>
            <person name="Chen S."/>
            <person name="He X."/>
            <person name="Wang R."/>
            <person name="Wang Y."/>
            <person name="Chen J."/>
            <person name="Wang L."/>
            <person name="Yu S."/>
            <person name="Wang B."/>
            <person name="Wei J."/>
            <person name="Song S."/>
            <person name="Lu X."/>
            <person name="Gao Z."/>
            <person name="Gu W."/>
            <person name="Deng X."/>
            <person name="Ma D."/>
            <person name="Wang S."/>
            <person name="Liang W."/>
            <person name="Fang L."/>
            <person name="Cai C."/>
            <person name="Zhu X."/>
            <person name="Zhou B."/>
            <person name="Zhang Y."/>
            <person name="Chen Z."/>
            <person name="Xu S."/>
            <person name="Zhu R."/>
            <person name="Wang S."/>
            <person name="Zhang T."/>
            <person name="Zhao G."/>
        </authorList>
    </citation>
    <scope>NUCLEOTIDE SEQUENCE [LARGE SCALE GENOMIC DNA]</scope>
    <source>
        <strain evidence="8">cv. Xinhai21</strain>
        <tissue evidence="7">Leaf</tissue>
    </source>
</reference>
<dbReference type="AlphaFoldDB" id="A0A2P5XQM9"/>
<dbReference type="Gene3D" id="3.40.50.150">
    <property type="entry name" value="Vaccinia Virus protein VP39"/>
    <property type="match status" value="1"/>
</dbReference>
<dbReference type="Gene3D" id="3.40.850.10">
    <property type="entry name" value="Kinesin motor domain"/>
    <property type="match status" value="1"/>
</dbReference>
<comment type="similarity">
    <text evidence="1">Belongs to the methyltransferase superfamily.</text>
</comment>
<dbReference type="SUPFAM" id="SSF52540">
    <property type="entry name" value="P-loop containing nucleoside triphosphate hydrolases"/>
    <property type="match status" value="1"/>
</dbReference>
<name>A0A2P5XQM9_GOSBA</name>
<evidence type="ECO:0000256" key="3">
    <source>
        <dbReference type="ARBA" id="ARBA00022679"/>
    </source>
</evidence>
<keyword evidence="2" id="KW-0489">Methyltransferase</keyword>
<dbReference type="InterPro" id="IPR051419">
    <property type="entry name" value="Lys/N-term_MeTrsfase_sf"/>
</dbReference>
<dbReference type="InterPro" id="IPR036961">
    <property type="entry name" value="Kinesin_motor_dom_sf"/>
</dbReference>
<dbReference type="OrthoDB" id="2016285at2759"/>
<gene>
    <name evidence="7" type="ORF">GOBAR_AA14996</name>
</gene>
<dbReference type="GO" id="GO:0005524">
    <property type="term" value="F:ATP binding"/>
    <property type="evidence" value="ECO:0007669"/>
    <property type="project" value="InterPro"/>
</dbReference>
<dbReference type="GO" id="GO:0016459">
    <property type="term" value="C:myosin complex"/>
    <property type="evidence" value="ECO:0007669"/>
    <property type="project" value="UniProtKB-KW"/>
</dbReference>
<keyword evidence="5" id="KW-0505">Motor protein</keyword>
<dbReference type="Proteomes" id="UP000239757">
    <property type="component" value="Unassembled WGS sequence"/>
</dbReference>
<evidence type="ECO:0000259" key="6">
    <source>
        <dbReference type="Pfam" id="PF00063"/>
    </source>
</evidence>
<dbReference type="InterPro" id="IPR001609">
    <property type="entry name" value="Myosin_head_motor_dom-like"/>
</dbReference>
<dbReference type="Pfam" id="PF00063">
    <property type="entry name" value="Myosin_head"/>
    <property type="match status" value="1"/>
</dbReference>
<feature type="domain" description="Myosin motor" evidence="6">
    <location>
        <begin position="289"/>
        <end position="370"/>
    </location>
</feature>
<dbReference type="PANTHER" id="PTHR12176">
    <property type="entry name" value="SAM-DEPENDENT METHYLTRANSFERASE SUPERFAMILY PROTEIN"/>
    <property type="match status" value="1"/>
</dbReference>
<protein>
    <recommendedName>
        <fullName evidence="6">Myosin motor domain-containing protein</fullName>
    </recommendedName>
</protein>
<evidence type="ECO:0000256" key="1">
    <source>
        <dbReference type="ARBA" id="ARBA00008361"/>
    </source>
</evidence>
<evidence type="ECO:0000256" key="5">
    <source>
        <dbReference type="ARBA" id="ARBA00023175"/>
    </source>
</evidence>
<keyword evidence="3" id="KW-0808">Transferase</keyword>
<dbReference type="PANTHER" id="PTHR12176:SF76">
    <property type="entry name" value="S-ADENOSYL-L-METHIONINE-DEPENDENT METHYLTRANSFERASES SUPERFAMILY PROTEIN"/>
    <property type="match status" value="1"/>
</dbReference>